<name>A0A0M5IZJ1_9BACT</name>
<comment type="subunit">
    <text evidence="4">Homodimer.</text>
</comment>
<dbReference type="SMART" id="SM00471">
    <property type="entry name" value="HDc"/>
    <property type="match status" value="1"/>
</dbReference>
<evidence type="ECO:0000256" key="4">
    <source>
        <dbReference type="ARBA" id="ARBA00011738"/>
    </source>
</evidence>
<proteinExistence type="predicted"/>
<dbReference type="EMBL" id="CP010802">
    <property type="protein sequence ID" value="ALC17494.1"/>
    <property type="molecule type" value="Genomic_DNA"/>
</dbReference>
<sequence length="189" mass="21417">MQQIIDFIRELDKLKGITRKNRPLGMDRFENAAEHSWQVAVLALSLAEFADPGVDINRVVRMLLIHDVGEIDTGDRIVYAEGGWEEHKEAEMVAARRIFRFLPEPKRSEMMELWEEFEAGETPEARFAHAADRAIPAILNLAFNGQSWVENGITFERVVARIGAPIKAGCPVLWSYLEVRLEGEGAFLP</sequence>
<dbReference type="OrthoDB" id="9796032at2"/>
<dbReference type="InterPro" id="IPR039356">
    <property type="entry name" value="YfbR/HDDC2"/>
</dbReference>
<accession>A0A0M5IZJ1</accession>
<dbReference type="GO" id="GO:0002953">
    <property type="term" value="F:5'-deoxynucleotidase activity"/>
    <property type="evidence" value="ECO:0007669"/>
    <property type="project" value="UniProtKB-EC"/>
</dbReference>
<evidence type="ECO:0000259" key="8">
    <source>
        <dbReference type="SMART" id="SM00471"/>
    </source>
</evidence>
<dbReference type="KEGG" id="des:DSOUD_2756"/>
<dbReference type="EC" id="3.1.3.89" evidence="5"/>
<dbReference type="GO" id="GO:0005737">
    <property type="term" value="C:cytoplasm"/>
    <property type="evidence" value="ECO:0007669"/>
    <property type="project" value="TreeGrafter"/>
</dbReference>
<dbReference type="PATRIC" id="fig|1603606.3.peg.2983"/>
<evidence type="ECO:0000313" key="10">
    <source>
        <dbReference type="Proteomes" id="UP000057158"/>
    </source>
</evidence>
<dbReference type="SUPFAM" id="SSF109604">
    <property type="entry name" value="HD-domain/PDEase-like"/>
    <property type="match status" value="1"/>
</dbReference>
<evidence type="ECO:0000256" key="3">
    <source>
        <dbReference type="ARBA" id="ARBA00001941"/>
    </source>
</evidence>
<comment type="cofactor">
    <cofactor evidence="2">
        <name>Mn(2+)</name>
        <dbReference type="ChEBI" id="CHEBI:29035"/>
    </cofactor>
</comment>
<protein>
    <recommendedName>
        <fullName evidence="5">5'-deoxynucleotidase</fullName>
        <ecNumber evidence="5">3.1.3.89</ecNumber>
    </recommendedName>
</protein>
<keyword evidence="10" id="KW-1185">Reference proteome</keyword>
<evidence type="ECO:0000256" key="7">
    <source>
        <dbReference type="ARBA" id="ARBA00022801"/>
    </source>
</evidence>
<comment type="cofactor">
    <cofactor evidence="3">
        <name>Co(2+)</name>
        <dbReference type="ChEBI" id="CHEBI:48828"/>
    </cofactor>
</comment>
<gene>
    <name evidence="9" type="ORF">DSOUD_2756</name>
</gene>
<dbReference type="GO" id="GO:0046872">
    <property type="term" value="F:metal ion binding"/>
    <property type="evidence" value="ECO:0007669"/>
    <property type="project" value="UniProtKB-KW"/>
</dbReference>
<dbReference type="InterPro" id="IPR003607">
    <property type="entry name" value="HD/PDEase_dom"/>
</dbReference>
<evidence type="ECO:0000313" key="9">
    <source>
        <dbReference type="EMBL" id="ALC17494.1"/>
    </source>
</evidence>
<dbReference type="PANTHER" id="PTHR11845">
    <property type="entry name" value="5'-DEOXYNUCLEOTIDASE HDDC2"/>
    <property type="match status" value="1"/>
</dbReference>
<evidence type="ECO:0000256" key="5">
    <source>
        <dbReference type="ARBA" id="ARBA00012964"/>
    </source>
</evidence>
<keyword evidence="6" id="KW-0479">Metal-binding</keyword>
<dbReference type="Pfam" id="PF13023">
    <property type="entry name" value="HD_3"/>
    <property type="match status" value="1"/>
</dbReference>
<reference evidence="9 10" key="1">
    <citation type="submission" date="2015-07" db="EMBL/GenBank/DDBJ databases">
        <title>Isolation and Genomic Characterization of a Novel Halophilic Metal-Reducing Deltaproteobacterium from the Deep Subsurface.</title>
        <authorList>
            <person name="Badalamenti J.P."/>
            <person name="Summers Z.M."/>
            <person name="Gralnick J.A."/>
            <person name="Bond D.R."/>
        </authorList>
    </citation>
    <scope>NUCLEOTIDE SEQUENCE [LARGE SCALE GENOMIC DNA]</scope>
    <source>
        <strain evidence="9 10">WTL</strain>
    </source>
</reference>
<dbReference type="PANTHER" id="PTHR11845:SF13">
    <property type="entry name" value="5'-DEOXYNUCLEOTIDASE HDDC2"/>
    <property type="match status" value="1"/>
</dbReference>
<evidence type="ECO:0000256" key="6">
    <source>
        <dbReference type="ARBA" id="ARBA00022723"/>
    </source>
</evidence>
<dbReference type="Gene3D" id="1.10.3210.10">
    <property type="entry name" value="Hypothetical protein af1432"/>
    <property type="match status" value="1"/>
</dbReference>
<dbReference type="Proteomes" id="UP000057158">
    <property type="component" value="Chromosome"/>
</dbReference>
<evidence type="ECO:0000256" key="2">
    <source>
        <dbReference type="ARBA" id="ARBA00001936"/>
    </source>
</evidence>
<dbReference type="CDD" id="cd00077">
    <property type="entry name" value="HDc"/>
    <property type="match status" value="1"/>
</dbReference>
<organism evidence="9 10">
    <name type="scientific">Desulfuromonas soudanensis</name>
    <dbReference type="NCBI Taxonomy" id="1603606"/>
    <lineage>
        <taxon>Bacteria</taxon>
        <taxon>Pseudomonadati</taxon>
        <taxon>Thermodesulfobacteriota</taxon>
        <taxon>Desulfuromonadia</taxon>
        <taxon>Desulfuromonadales</taxon>
        <taxon>Desulfuromonadaceae</taxon>
        <taxon>Desulfuromonas</taxon>
    </lineage>
</organism>
<keyword evidence="7" id="KW-0378">Hydrolase</keyword>
<evidence type="ECO:0000256" key="1">
    <source>
        <dbReference type="ARBA" id="ARBA00001638"/>
    </source>
</evidence>
<dbReference type="AlphaFoldDB" id="A0A0M5IZJ1"/>
<dbReference type="InterPro" id="IPR006674">
    <property type="entry name" value="HD_domain"/>
</dbReference>
<comment type="catalytic activity">
    <reaction evidence="1">
        <text>a 2'-deoxyribonucleoside 5'-phosphate + H2O = a 2'-deoxyribonucleoside + phosphate</text>
        <dbReference type="Rhea" id="RHEA:36167"/>
        <dbReference type="ChEBI" id="CHEBI:15377"/>
        <dbReference type="ChEBI" id="CHEBI:18274"/>
        <dbReference type="ChEBI" id="CHEBI:43474"/>
        <dbReference type="ChEBI" id="CHEBI:65317"/>
        <dbReference type="EC" id="3.1.3.89"/>
    </reaction>
</comment>
<feature type="domain" description="HD/PDEase" evidence="8">
    <location>
        <begin position="28"/>
        <end position="146"/>
    </location>
</feature>
<dbReference type="RefSeq" id="WP_053551499.1">
    <property type="nucleotide sequence ID" value="NZ_CP010802.1"/>
</dbReference>